<accession>A0A0A8YNA7</accession>
<protein>
    <submittedName>
        <fullName evidence="1">Uncharacterized protein</fullName>
    </submittedName>
</protein>
<reference evidence="1" key="2">
    <citation type="journal article" date="2015" name="Data Brief">
        <title>Shoot transcriptome of the giant reed, Arundo donax.</title>
        <authorList>
            <person name="Barrero R.A."/>
            <person name="Guerrero F.D."/>
            <person name="Moolhuijzen P."/>
            <person name="Goolsby J.A."/>
            <person name="Tidwell J."/>
            <person name="Bellgard S.E."/>
            <person name="Bellgard M.I."/>
        </authorList>
    </citation>
    <scope>NUCLEOTIDE SEQUENCE</scope>
    <source>
        <tissue evidence="1">Shoot tissue taken approximately 20 cm above the soil surface</tissue>
    </source>
</reference>
<dbReference type="AlphaFoldDB" id="A0A0A8YNA7"/>
<proteinExistence type="predicted"/>
<dbReference type="EMBL" id="GBRH01270732">
    <property type="protein sequence ID" value="JAD27163.1"/>
    <property type="molecule type" value="Transcribed_RNA"/>
</dbReference>
<organism evidence="1">
    <name type="scientific">Arundo donax</name>
    <name type="common">Giant reed</name>
    <name type="synonym">Donax arundinaceus</name>
    <dbReference type="NCBI Taxonomy" id="35708"/>
    <lineage>
        <taxon>Eukaryota</taxon>
        <taxon>Viridiplantae</taxon>
        <taxon>Streptophyta</taxon>
        <taxon>Embryophyta</taxon>
        <taxon>Tracheophyta</taxon>
        <taxon>Spermatophyta</taxon>
        <taxon>Magnoliopsida</taxon>
        <taxon>Liliopsida</taxon>
        <taxon>Poales</taxon>
        <taxon>Poaceae</taxon>
        <taxon>PACMAD clade</taxon>
        <taxon>Arundinoideae</taxon>
        <taxon>Arundineae</taxon>
        <taxon>Arundo</taxon>
    </lineage>
</organism>
<name>A0A0A8YNA7_ARUDO</name>
<sequence>MKTTTCSVLQPIGTFRTDTQNDKNMHIFASCHELVTI</sequence>
<reference evidence="1" key="1">
    <citation type="submission" date="2014-09" db="EMBL/GenBank/DDBJ databases">
        <authorList>
            <person name="Magalhaes I.L.F."/>
            <person name="Oliveira U."/>
            <person name="Santos F.R."/>
            <person name="Vidigal T.H.D.A."/>
            <person name="Brescovit A.D."/>
            <person name="Santos A.J."/>
        </authorList>
    </citation>
    <scope>NUCLEOTIDE SEQUENCE</scope>
    <source>
        <tissue evidence="1">Shoot tissue taken approximately 20 cm above the soil surface</tissue>
    </source>
</reference>
<evidence type="ECO:0000313" key="1">
    <source>
        <dbReference type="EMBL" id="JAD27163.1"/>
    </source>
</evidence>